<dbReference type="eggNOG" id="COG3386">
    <property type="taxonomic scope" value="Bacteria"/>
</dbReference>
<dbReference type="GO" id="GO:0019853">
    <property type="term" value="P:L-ascorbic acid biosynthetic process"/>
    <property type="evidence" value="ECO:0007669"/>
    <property type="project" value="TreeGrafter"/>
</dbReference>
<dbReference type="PANTHER" id="PTHR10907">
    <property type="entry name" value="REGUCALCIN"/>
    <property type="match status" value="1"/>
</dbReference>
<dbReference type="KEGG" id="pphr:APZ00_20915"/>
<feature type="binding site" evidence="3">
    <location>
        <position position="151"/>
    </location>
    <ligand>
        <name>a divalent metal cation</name>
        <dbReference type="ChEBI" id="CHEBI:60240"/>
    </ligand>
</feature>
<sequence>MSSAASPVLDATVFDATVCELGEGPLWHPLRRQLFWFDILNKSLLTQENDHTRIYRFETLVSAAGWVDERKLLIASDRELFSFDVETGAARTVCALEADNPATRSNDGRADPYGGFWIGTMGKNAEKDAGAIYRWYRGALRKLFAPITISNSIAFAPDGETAFFSDTVTGRVMRVALDEAGWPKGEPEVFLDLTSEGRNPDGAVVDESGLLWLAEWGSSRVAAYAPDGSCVRAITFDAPHTSCPAFGGDDLGTLFCTSARQGLGASARAAKPLSGMTFAAASGARGQKEHRVNL</sequence>
<dbReference type="SUPFAM" id="SSF63829">
    <property type="entry name" value="Calcium-dependent phosphotriesterase"/>
    <property type="match status" value="1"/>
</dbReference>
<dbReference type="RefSeq" id="WP_058900106.1">
    <property type="nucleotide sequence ID" value="NZ_CP013068.1"/>
</dbReference>
<dbReference type="Proteomes" id="UP000064921">
    <property type="component" value="Chromosome"/>
</dbReference>
<name>A0A0U3PY33_9HYPH</name>
<evidence type="ECO:0000256" key="3">
    <source>
        <dbReference type="PIRSR" id="PIRSR605511-2"/>
    </source>
</evidence>
<keyword evidence="3" id="KW-0862">Zinc</keyword>
<dbReference type="InterPro" id="IPR013658">
    <property type="entry name" value="SGL"/>
</dbReference>
<evidence type="ECO:0000259" key="4">
    <source>
        <dbReference type="Pfam" id="PF08450"/>
    </source>
</evidence>
<evidence type="ECO:0000313" key="6">
    <source>
        <dbReference type="Proteomes" id="UP000064921"/>
    </source>
</evidence>
<evidence type="ECO:0000313" key="5">
    <source>
        <dbReference type="EMBL" id="ALV29204.1"/>
    </source>
</evidence>
<keyword evidence="6" id="KW-1185">Reference proteome</keyword>
<evidence type="ECO:0000256" key="1">
    <source>
        <dbReference type="ARBA" id="ARBA00008853"/>
    </source>
</evidence>
<dbReference type="PANTHER" id="PTHR10907:SF47">
    <property type="entry name" value="REGUCALCIN"/>
    <property type="match status" value="1"/>
</dbReference>
<dbReference type="GO" id="GO:0004341">
    <property type="term" value="F:gluconolactonase activity"/>
    <property type="evidence" value="ECO:0007669"/>
    <property type="project" value="TreeGrafter"/>
</dbReference>
<feature type="binding site" evidence="3">
    <location>
        <position position="23"/>
    </location>
    <ligand>
        <name>a divalent metal cation</name>
        <dbReference type="ChEBI" id="CHEBI:60240"/>
    </ligand>
</feature>
<feature type="active site" description="Proton donor/acceptor" evidence="2">
    <location>
        <position position="201"/>
    </location>
</feature>
<dbReference type="Gene3D" id="2.120.10.30">
    <property type="entry name" value="TolB, C-terminal domain"/>
    <property type="match status" value="1"/>
</dbReference>
<dbReference type="GO" id="GO:0005509">
    <property type="term" value="F:calcium ion binding"/>
    <property type="evidence" value="ECO:0007669"/>
    <property type="project" value="TreeGrafter"/>
</dbReference>
<feature type="binding site" evidence="3">
    <location>
        <position position="201"/>
    </location>
    <ligand>
        <name>a divalent metal cation</name>
        <dbReference type="ChEBI" id="CHEBI:60240"/>
    </ligand>
</feature>
<reference evidence="5 6" key="1">
    <citation type="submission" date="2015-10" db="EMBL/GenBank/DDBJ databases">
        <title>The world's first case of liver abscess caused by Pannonibacter phragmitetus.</title>
        <authorList>
            <person name="Ming D."/>
            <person name="Wang M."/>
            <person name="Zhou Y."/>
            <person name="Jiang T."/>
            <person name="Hu S."/>
        </authorList>
    </citation>
    <scope>NUCLEOTIDE SEQUENCE [LARGE SCALE GENOMIC DNA]</scope>
    <source>
        <strain evidence="5 6">31801</strain>
    </source>
</reference>
<dbReference type="InterPro" id="IPR005511">
    <property type="entry name" value="SMP-30"/>
</dbReference>
<dbReference type="STRING" id="121719.APZ00_20915"/>
<dbReference type="AlphaFoldDB" id="A0A0U3PY33"/>
<dbReference type="PRINTS" id="PR01790">
    <property type="entry name" value="SMP30FAMILY"/>
</dbReference>
<feature type="domain" description="SMP-30/Gluconolactonase/LRE-like region" evidence="4">
    <location>
        <begin position="21"/>
        <end position="260"/>
    </location>
</feature>
<feature type="binding site" evidence="3">
    <location>
        <position position="104"/>
    </location>
    <ligand>
        <name>substrate</name>
    </ligand>
</feature>
<organism evidence="5 6">
    <name type="scientific">Pannonibacter phragmitetus</name>
    <dbReference type="NCBI Taxonomy" id="121719"/>
    <lineage>
        <taxon>Bacteria</taxon>
        <taxon>Pseudomonadati</taxon>
        <taxon>Pseudomonadota</taxon>
        <taxon>Alphaproteobacteria</taxon>
        <taxon>Hyphomicrobiales</taxon>
        <taxon>Stappiaceae</taxon>
        <taxon>Pannonibacter</taxon>
    </lineage>
</organism>
<evidence type="ECO:0000256" key="2">
    <source>
        <dbReference type="PIRSR" id="PIRSR605511-1"/>
    </source>
</evidence>
<dbReference type="InterPro" id="IPR011042">
    <property type="entry name" value="6-blade_b-propeller_TolB-like"/>
</dbReference>
<comment type="cofactor">
    <cofactor evidence="3">
        <name>Zn(2+)</name>
        <dbReference type="ChEBI" id="CHEBI:29105"/>
    </cofactor>
    <text evidence="3">Binds 1 divalent metal cation per subunit.</text>
</comment>
<proteinExistence type="inferred from homology"/>
<protein>
    <submittedName>
        <fullName evidence="5">Gluconolactonase</fullName>
    </submittedName>
</protein>
<keyword evidence="3" id="KW-0479">Metal-binding</keyword>
<comment type="similarity">
    <text evidence="1">Belongs to the SMP-30/CGR1 family.</text>
</comment>
<feature type="binding site" evidence="3">
    <location>
        <position position="106"/>
    </location>
    <ligand>
        <name>substrate</name>
    </ligand>
</feature>
<dbReference type="EMBL" id="CP013068">
    <property type="protein sequence ID" value="ALV29204.1"/>
    <property type="molecule type" value="Genomic_DNA"/>
</dbReference>
<gene>
    <name evidence="5" type="ORF">APZ00_20915</name>
</gene>
<accession>A0A0U3PY33</accession>
<dbReference type="Pfam" id="PF08450">
    <property type="entry name" value="SGL"/>
    <property type="match status" value="1"/>
</dbReference>